<dbReference type="Pfam" id="PF00085">
    <property type="entry name" value="Thioredoxin"/>
    <property type="match status" value="1"/>
</dbReference>
<name>A0ABV6N313_9PSEU</name>
<dbReference type="Gene3D" id="3.40.30.10">
    <property type="entry name" value="Glutaredoxin"/>
    <property type="match status" value="1"/>
</dbReference>
<dbReference type="PROSITE" id="PS00194">
    <property type="entry name" value="THIOREDOXIN_1"/>
    <property type="match status" value="1"/>
</dbReference>
<dbReference type="PROSITE" id="PS51352">
    <property type="entry name" value="THIOREDOXIN_2"/>
    <property type="match status" value="1"/>
</dbReference>
<reference evidence="2 3" key="1">
    <citation type="submission" date="2024-09" db="EMBL/GenBank/DDBJ databases">
        <authorList>
            <person name="Sun Q."/>
            <person name="Mori K."/>
        </authorList>
    </citation>
    <scope>NUCLEOTIDE SEQUENCE [LARGE SCALE GENOMIC DNA]</scope>
    <source>
        <strain evidence="2 3">TBRC 1432</strain>
    </source>
</reference>
<accession>A0ABV6N313</accession>
<dbReference type="CDD" id="cd02966">
    <property type="entry name" value="TlpA_like_family"/>
    <property type="match status" value="1"/>
</dbReference>
<evidence type="ECO:0000313" key="3">
    <source>
        <dbReference type="Proteomes" id="UP001589810"/>
    </source>
</evidence>
<feature type="domain" description="Thioredoxin" evidence="1">
    <location>
        <begin position="57"/>
        <end position="198"/>
    </location>
</feature>
<dbReference type="InterPro" id="IPR036249">
    <property type="entry name" value="Thioredoxin-like_sf"/>
</dbReference>
<organism evidence="2 3">
    <name type="scientific">Kutzneria chonburiensis</name>
    <dbReference type="NCBI Taxonomy" id="1483604"/>
    <lineage>
        <taxon>Bacteria</taxon>
        <taxon>Bacillati</taxon>
        <taxon>Actinomycetota</taxon>
        <taxon>Actinomycetes</taxon>
        <taxon>Pseudonocardiales</taxon>
        <taxon>Pseudonocardiaceae</taxon>
        <taxon>Kutzneria</taxon>
    </lineage>
</organism>
<dbReference type="EMBL" id="JBHLUD010000013">
    <property type="protein sequence ID" value="MFC0546672.1"/>
    <property type="molecule type" value="Genomic_DNA"/>
</dbReference>
<dbReference type="SUPFAM" id="SSF52833">
    <property type="entry name" value="Thioredoxin-like"/>
    <property type="match status" value="1"/>
</dbReference>
<proteinExistence type="predicted"/>
<keyword evidence="3" id="KW-1185">Reference proteome</keyword>
<protein>
    <submittedName>
        <fullName evidence="2">TlpA family protein disulfide reductase</fullName>
    </submittedName>
</protein>
<dbReference type="Proteomes" id="UP001589810">
    <property type="component" value="Unassembled WGS sequence"/>
</dbReference>
<comment type="caution">
    <text evidence="2">The sequence shown here is derived from an EMBL/GenBank/DDBJ whole genome shotgun (WGS) entry which is preliminary data.</text>
</comment>
<evidence type="ECO:0000259" key="1">
    <source>
        <dbReference type="PROSITE" id="PS51352"/>
    </source>
</evidence>
<dbReference type="InterPro" id="IPR017937">
    <property type="entry name" value="Thioredoxin_CS"/>
</dbReference>
<evidence type="ECO:0000313" key="2">
    <source>
        <dbReference type="EMBL" id="MFC0546672.1"/>
    </source>
</evidence>
<dbReference type="RefSeq" id="WP_273936912.1">
    <property type="nucleotide sequence ID" value="NZ_CP097263.1"/>
</dbReference>
<dbReference type="InterPro" id="IPR013766">
    <property type="entry name" value="Thioredoxin_domain"/>
</dbReference>
<gene>
    <name evidence="2" type="ORF">ACFFH7_34545</name>
</gene>
<sequence length="203" mass="21439">MSVRWRWVLVAVVLAVATAVAVWPRGQAPTHAVVPTPDLGALRKTAALPGCPQSHEPRQSGKGPLAGLKVTCMSDGSEITLGGGPMLVNFWEPWCEPCKTELPVLQEYAARPGAIPVLLVEIPANSDQAGGLDLLGSLKVKLPSVWDPNAVVANALGRPNVFPVNHVVAADGTAKRITAVPFFESADQVEQVVRQYADGRVTG</sequence>